<sequence length="68" mass="7385">MTLPSHIALGLIIGKVTGNYGLAISTSVLIDCDHFISLYKHGVLRSFKEFWKAETNPEGVCGGIPRPN</sequence>
<accession>A0A1F6Y3E6</accession>
<dbReference type="Proteomes" id="UP000178645">
    <property type="component" value="Unassembled WGS sequence"/>
</dbReference>
<gene>
    <name evidence="1" type="ORF">A3G53_02655</name>
</gene>
<evidence type="ECO:0000313" key="1">
    <source>
        <dbReference type="EMBL" id="OGJ00890.1"/>
    </source>
</evidence>
<reference evidence="1 2" key="1">
    <citation type="journal article" date="2016" name="Nat. Commun.">
        <title>Thousands of microbial genomes shed light on interconnected biogeochemical processes in an aquifer system.</title>
        <authorList>
            <person name="Anantharaman K."/>
            <person name="Brown C.T."/>
            <person name="Hug L.A."/>
            <person name="Sharon I."/>
            <person name="Castelle C.J."/>
            <person name="Probst A.J."/>
            <person name="Thomas B.C."/>
            <person name="Singh A."/>
            <person name="Wilkins M.J."/>
            <person name="Karaoz U."/>
            <person name="Brodie E.L."/>
            <person name="Williams K.H."/>
            <person name="Hubbard S.S."/>
            <person name="Banfield J.F."/>
        </authorList>
    </citation>
    <scope>NUCLEOTIDE SEQUENCE [LARGE SCALE GENOMIC DNA]</scope>
</reference>
<protein>
    <submittedName>
        <fullName evidence="1">Uncharacterized protein</fullName>
    </submittedName>
</protein>
<comment type="caution">
    <text evidence="1">The sequence shown here is derived from an EMBL/GenBank/DDBJ whole genome shotgun (WGS) entry which is preliminary data.</text>
</comment>
<dbReference type="EMBL" id="MFVU01000033">
    <property type="protein sequence ID" value="OGJ00890.1"/>
    <property type="molecule type" value="Genomic_DNA"/>
</dbReference>
<evidence type="ECO:0000313" key="2">
    <source>
        <dbReference type="Proteomes" id="UP000178645"/>
    </source>
</evidence>
<name>A0A1F6Y3E6_9BACT</name>
<organism evidence="1 2">
    <name type="scientific">Candidatus Nomurabacteria bacterium RIFCSPLOWO2_12_FULL_44_11</name>
    <dbReference type="NCBI Taxonomy" id="1801796"/>
    <lineage>
        <taxon>Bacteria</taxon>
        <taxon>Candidatus Nomuraibacteriota</taxon>
    </lineage>
</organism>
<proteinExistence type="predicted"/>
<dbReference type="AlphaFoldDB" id="A0A1F6Y3E6"/>